<protein>
    <submittedName>
        <fullName evidence="2">Positive regulator of sigma(E), RseC/MucC</fullName>
    </submittedName>
</protein>
<evidence type="ECO:0000313" key="2">
    <source>
        <dbReference type="EMBL" id="SFX01377.1"/>
    </source>
</evidence>
<keyword evidence="3" id="KW-1185">Reference proteome</keyword>
<reference evidence="2 3" key="1">
    <citation type="submission" date="2016-11" db="EMBL/GenBank/DDBJ databases">
        <authorList>
            <person name="Jaros S."/>
            <person name="Januszkiewicz K."/>
            <person name="Wedrychowicz H."/>
        </authorList>
    </citation>
    <scope>NUCLEOTIDE SEQUENCE [LARGE SCALE GENOMIC DNA]</scope>
    <source>
        <strain evidence="2 3">DSM 21637</strain>
    </source>
</reference>
<dbReference type="AlphaFoldDB" id="A0A1K1TKV5"/>
<dbReference type="PANTHER" id="PTHR35867:SF1">
    <property type="entry name" value="PROTEIN RSEC"/>
    <property type="match status" value="1"/>
</dbReference>
<dbReference type="EMBL" id="FPJW01000001">
    <property type="protein sequence ID" value="SFX01377.1"/>
    <property type="molecule type" value="Genomic_DNA"/>
</dbReference>
<keyword evidence="1" id="KW-0812">Transmembrane</keyword>
<feature type="transmembrane region" description="Helical" evidence="1">
    <location>
        <begin position="97"/>
        <end position="118"/>
    </location>
</feature>
<keyword evidence="1" id="KW-1133">Transmembrane helix</keyword>
<gene>
    <name evidence="2" type="ORF">SAMN02745752_00213</name>
</gene>
<dbReference type="PANTHER" id="PTHR35867">
    <property type="entry name" value="PROTEIN RSEC"/>
    <property type="match status" value="1"/>
</dbReference>
<dbReference type="Proteomes" id="UP000182350">
    <property type="component" value="Unassembled WGS sequence"/>
</dbReference>
<keyword evidence="1" id="KW-0472">Membrane</keyword>
<name>A0A1K1TKV5_9GAMM</name>
<evidence type="ECO:0000313" key="3">
    <source>
        <dbReference type="Proteomes" id="UP000182350"/>
    </source>
</evidence>
<proteinExistence type="predicted"/>
<feature type="transmembrane region" description="Helical" evidence="1">
    <location>
        <begin position="69"/>
        <end position="91"/>
    </location>
</feature>
<dbReference type="InterPro" id="IPR007359">
    <property type="entry name" value="SigmaE_reg_RseC_MucC"/>
</dbReference>
<sequence length="139" mass="15114">MIRTEGEVIRNAQGELMMQATCQTQCKSCGVQKVCGGSRRSLMLSLDEEQQMRFEEGQRLHVDVAEEELLRVTLLAYTLPCLLLIGLALAASPFGDLATALGGALGLALGVCLSSLLARRRPPQVFLSPFTEQPHDSHC</sequence>
<dbReference type="RefSeq" id="WP_072324465.1">
    <property type="nucleotide sequence ID" value="NZ_FPJW01000001.1"/>
</dbReference>
<dbReference type="OrthoDB" id="9928386at2"/>
<dbReference type="STRING" id="1122209.SAMN02745752_00213"/>
<evidence type="ECO:0000256" key="1">
    <source>
        <dbReference type="SAM" id="Phobius"/>
    </source>
</evidence>
<accession>A0A1K1TKV5</accession>
<dbReference type="Pfam" id="PF04246">
    <property type="entry name" value="RseC_MucC"/>
    <property type="match status" value="1"/>
</dbReference>
<organism evidence="2 3">
    <name type="scientific">Marinospirillum alkaliphilum DSM 21637</name>
    <dbReference type="NCBI Taxonomy" id="1122209"/>
    <lineage>
        <taxon>Bacteria</taxon>
        <taxon>Pseudomonadati</taxon>
        <taxon>Pseudomonadota</taxon>
        <taxon>Gammaproteobacteria</taxon>
        <taxon>Oceanospirillales</taxon>
        <taxon>Oceanospirillaceae</taxon>
        <taxon>Marinospirillum</taxon>
    </lineage>
</organism>